<organism evidence="2 3">
    <name type="scientific">Trichoglossum hirsutum</name>
    <dbReference type="NCBI Taxonomy" id="265104"/>
    <lineage>
        <taxon>Eukaryota</taxon>
        <taxon>Fungi</taxon>
        <taxon>Dikarya</taxon>
        <taxon>Ascomycota</taxon>
        <taxon>Pezizomycotina</taxon>
        <taxon>Geoglossomycetes</taxon>
        <taxon>Geoglossales</taxon>
        <taxon>Geoglossaceae</taxon>
        <taxon>Trichoglossum</taxon>
    </lineage>
</organism>
<gene>
    <name evidence="2" type="ORF">GP486_003465</name>
</gene>
<dbReference type="AlphaFoldDB" id="A0A9P8LD74"/>
<sequence>MSSFGAKEPWMEPMNRFLTAHRQQFKEFIDTICSVSPEHDISSMIPPSYATPITILARLPPTSREGFPSLPYLIDHARAFAALVTLWLDCVARGSSHHTMSGDILRFHELCVGLQQRTKECLAKAEQADRPSGPSSFKQEELSDQPEDHHPVQPHKPSFSLFPRLPNNHPPSPDWVRVRGAGEETEEAISEVAISHKSEGPVKHKLSGFVGGFRRKTRRGLTTSSEDDK</sequence>
<dbReference type="InterPro" id="IPR008936">
    <property type="entry name" value="Rho_GTPase_activation_prot"/>
</dbReference>
<evidence type="ECO:0000256" key="1">
    <source>
        <dbReference type="SAM" id="MobiDB-lite"/>
    </source>
</evidence>
<comment type="caution">
    <text evidence="2">The sequence shown here is derived from an EMBL/GenBank/DDBJ whole genome shotgun (WGS) entry which is preliminary data.</text>
</comment>
<protein>
    <submittedName>
        <fullName evidence="2">Uncharacterized protein</fullName>
    </submittedName>
</protein>
<dbReference type="Proteomes" id="UP000750711">
    <property type="component" value="Unassembled WGS sequence"/>
</dbReference>
<evidence type="ECO:0000313" key="3">
    <source>
        <dbReference type="Proteomes" id="UP000750711"/>
    </source>
</evidence>
<dbReference type="SUPFAM" id="SSF48350">
    <property type="entry name" value="GTPase activation domain, GAP"/>
    <property type="match status" value="1"/>
</dbReference>
<feature type="region of interest" description="Disordered" evidence="1">
    <location>
        <begin position="123"/>
        <end position="177"/>
    </location>
</feature>
<dbReference type="Gene3D" id="1.10.506.10">
    <property type="entry name" value="GTPase Activation - p120gap, domain 1"/>
    <property type="match status" value="1"/>
</dbReference>
<evidence type="ECO:0000313" key="2">
    <source>
        <dbReference type="EMBL" id="KAH0560012.1"/>
    </source>
</evidence>
<keyword evidence="3" id="KW-1185">Reference proteome</keyword>
<dbReference type="EMBL" id="JAGHQM010000469">
    <property type="protein sequence ID" value="KAH0560012.1"/>
    <property type="molecule type" value="Genomic_DNA"/>
</dbReference>
<feature type="compositionally biased region" description="Basic and acidic residues" evidence="1">
    <location>
        <begin position="138"/>
        <end position="151"/>
    </location>
</feature>
<reference evidence="2" key="1">
    <citation type="submission" date="2021-03" db="EMBL/GenBank/DDBJ databases">
        <title>Comparative genomics and phylogenomic investigation of the class Geoglossomycetes provide insights into ecological specialization and systematics.</title>
        <authorList>
            <person name="Melie T."/>
            <person name="Pirro S."/>
            <person name="Miller A.N."/>
            <person name="Quandt A."/>
        </authorList>
    </citation>
    <scope>NUCLEOTIDE SEQUENCE</scope>
    <source>
        <strain evidence="2">CAQ_001_2017</strain>
    </source>
</reference>
<name>A0A9P8LD74_9PEZI</name>
<proteinExistence type="predicted"/>
<accession>A0A9P8LD74</accession>